<keyword evidence="2" id="KW-1133">Transmembrane helix</keyword>
<keyword evidence="5" id="KW-1185">Reference proteome</keyword>
<evidence type="ECO:0000313" key="5">
    <source>
        <dbReference type="Proteomes" id="UP001303222"/>
    </source>
</evidence>
<comment type="caution">
    <text evidence="4">The sequence shown here is derived from an EMBL/GenBank/DDBJ whole genome shotgun (WGS) entry which is preliminary data.</text>
</comment>
<gene>
    <name evidence="4" type="ORF">QBC32DRAFT_331603</name>
</gene>
<feature type="compositionally biased region" description="Basic and acidic residues" evidence="1">
    <location>
        <begin position="143"/>
        <end position="152"/>
    </location>
</feature>
<evidence type="ECO:0000256" key="3">
    <source>
        <dbReference type="SAM" id="SignalP"/>
    </source>
</evidence>
<reference evidence="4" key="1">
    <citation type="journal article" date="2023" name="Mol. Phylogenet. Evol.">
        <title>Genome-scale phylogeny and comparative genomics of the fungal order Sordariales.</title>
        <authorList>
            <person name="Hensen N."/>
            <person name="Bonometti L."/>
            <person name="Westerberg I."/>
            <person name="Brannstrom I.O."/>
            <person name="Guillou S."/>
            <person name="Cros-Aarteil S."/>
            <person name="Calhoun S."/>
            <person name="Haridas S."/>
            <person name="Kuo A."/>
            <person name="Mondo S."/>
            <person name="Pangilinan J."/>
            <person name="Riley R."/>
            <person name="LaButti K."/>
            <person name="Andreopoulos B."/>
            <person name="Lipzen A."/>
            <person name="Chen C."/>
            <person name="Yan M."/>
            <person name="Daum C."/>
            <person name="Ng V."/>
            <person name="Clum A."/>
            <person name="Steindorff A."/>
            <person name="Ohm R.A."/>
            <person name="Martin F."/>
            <person name="Silar P."/>
            <person name="Natvig D.O."/>
            <person name="Lalanne C."/>
            <person name="Gautier V."/>
            <person name="Ament-Velasquez S.L."/>
            <person name="Kruys A."/>
            <person name="Hutchinson M.I."/>
            <person name="Powell A.J."/>
            <person name="Barry K."/>
            <person name="Miller A.N."/>
            <person name="Grigoriev I.V."/>
            <person name="Debuchy R."/>
            <person name="Gladieux P."/>
            <person name="Hiltunen Thoren M."/>
            <person name="Johannesson H."/>
        </authorList>
    </citation>
    <scope>NUCLEOTIDE SEQUENCE</scope>
    <source>
        <strain evidence="4">CBS 626.80</strain>
    </source>
</reference>
<feature type="compositionally biased region" description="Basic and acidic residues" evidence="1">
    <location>
        <begin position="477"/>
        <end position="487"/>
    </location>
</feature>
<feature type="region of interest" description="Disordered" evidence="1">
    <location>
        <begin position="453"/>
        <end position="625"/>
    </location>
</feature>
<feature type="region of interest" description="Disordered" evidence="1">
    <location>
        <begin position="643"/>
        <end position="677"/>
    </location>
</feature>
<evidence type="ECO:0000313" key="4">
    <source>
        <dbReference type="EMBL" id="KAK3956169.1"/>
    </source>
</evidence>
<feature type="region of interest" description="Disordered" evidence="1">
    <location>
        <begin position="131"/>
        <end position="162"/>
    </location>
</feature>
<reference evidence="4" key="2">
    <citation type="submission" date="2023-06" db="EMBL/GenBank/DDBJ databases">
        <authorList>
            <consortium name="Lawrence Berkeley National Laboratory"/>
            <person name="Mondo S.J."/>
            <person name="Hensen N."/>
            <person name="Bonometti L."/>
            <person name="Westerberg I."/>
            <person name="Brannstrom I.O."/>
            <person name="Guillou S."/>
            <person name="Cros-Aarteil S."/>
            <person name="Calhoun S."/>
            <person name="Haridas S."/>
            <person name="Kuo A."/>
            <person name="Pangilinan J."/>
            <person name="Riley R."/>
            <person name="Labutti K."/>
            <person name="Andreopoulos B."/>
            <person name="Lipzen A."/>
            <person name="Chen C."/>
            <person name="Yanf M."/>
            <person name="Daum C."/>
            <person name="Ng V."/>
            <person name="Clum A."/>
            <person name="Steindorff A."/>
            <person name="Ohm R."/>
            <person name="Martin F."/>
            <person name="Silar P."/>
            <person name="Natvig D."/>
            <person name="Lalanne C."/>
            <person name="Gautier V."/>
            <person name="Ament-Velasquez S.L."/>
            <person name="Kruys A."/>
            <person name="Hutchinson M.I."/>
            <person name="Powell A.J."/>
            <person name="Barry K."/>
            <person name="Miller A.N."/>
            <person name="Grigoriev I.V."/>
            <person name="Debuchy R."/>
            <person name="Gladieux P."/>
            <person name="Thoren M.H."/>
            <person name="Johannesson H."/>
        </authorList>
    </citation>
    <scope>NUCLEOTIDE SEQUENCE</scope>
    <source>
        <strain evidence="4">CBS 626.80</strain>
    </source>
</reference>
<keyword evidence="2" id="KW-0812">Transmembrane</keyword>
<evidence type="ECO:0000256" key="2">
    <source>
        <dbReference type="SAM" id="Phobius"/>
    </source>
</evidence>
<dbReference type="EMBL" id="MU859068">
    <property type="protein sequence ID" value="KAK3956169.1"/>
    <property type="molecule type" value="Genomic_DNA"/>
</dbReference>
<proteinExistence type="predicted"/>
<keyword evidence="2" id="KW-0472">Membrane</keyword>
<feature type="region of interest" description="Disordered" evidence="1">
    <location>
        <begin position="227"/>
        <end position="246"/>
    </location>
</feature>
<evidence type="ECO:0000256" key="1">
    <source>
        <dbReference type="SAM" id="MobiDB-lite"/>
    </source>
</evidence>
<feature type="signal peptide" evidence="3">
    <location>
        <begin position="1"/>
        <end position="21"/>
    </location>
</feature>
<name>A0AAN6P1U0_9PEZI</name>
<dbReference type="Proteomes" id="UP001303222">
    <property type="component" value="Unassembled WGS sequence"/>
</dbReference>
<feature type="compositionally biased region" description="Polar residues" evidence="1">
    <location>
        <begin position="132"/>
        <end position="142"/>
    </location>
</feature>
<feature type="region of interest" description="Disordered" evidence="1">
    <location>
        <begin position="277"/>
        <end position="296"/>
    </location>
</feature>
<sequence>MRGLKNTALFSALVLGSVVNGLEDVAPVLPVAVAAAVTVPNPQSLYIQFMHPTARSYGYGQDLGFRLDVKPSLTTGGCASPNVTVNNQPLLSPPSEDGSFVLDNDIKVHLTWESRCFPSSADVQDIDLDNDSAISTDSVPSDHSNRNGDVGHVHSRQRSQSVTLNVKSVDGQPVKEDLSCTIWFRQEEPVWAFGVAGWCVDARVRDVRGKAGGWEVVFDDDDDNNNLNLDNNVVGEGEEEEDGKRESREARLIRERKEFEKEVECLEFRRGVAEDQEETREVRHGHAQKPVISRESDAANRQRLETLCANLPPRANDTSTPSVHPPWQLPHHRLAKLARLPTFPGRFLDSPSASAQQKTLASLYASLRASIQAHLSILSPARLAAYLIFLSLPIFACVFHCLRRLRNRRRRLAQRNGHEPVVAGESLCPGFYGSDESCGECKAKYLAQVQAESGAGSGGSDGEYGGEQEGDAGVGEKTGEEQEKGEESLEELLEEKEEVSEEKEKSVEEKEELWSQERGQVSEEEVNKSEKERLSEQEYQRYREYHTVPEDGFALRYEPGSETQTLHEHVDQQVVDDDETGWDERETLVDSEDEQEKQRGDGVGESSGEDSGGEDSDDDLSIGGELASFMRAANLVEDMIRAGVRREEGPRPRTEVAPVNVRRQTPGTPPPPSYGEVVGLRGVVEDEGLPPRYEEYLRSRTRR</sequence>
<feature type="chain" id="PRO_5042928804" evidence="3">
    <location>
        <begin position="22"/>
        <end position="703"/>
    </location>
</feature>
<feature type="compositionally biased region" description="Acidic residues" evidence="1">
    <location>
        <begin position="607"/>
        <end position="620"/>
    </location>
</feature>
<feature type="compositionally biased region" description="Basic and acidic residues" evidence="1">
    <location>
        <begin position="643"/>
        <end position="654"/>
    </location>
</feature>
<dbReference type="AlphaFoldDB" id="A0AAN6P1U0"/>
<feature type="compositionally biased region" description="Acidic residues" evidence="1">
    <location>
        <begin position="488"/>
        <end position="501"/>
    </location>
</feature>
<feature type="compositionally biased region" description="Basic and acidic residues" evidence="1">
    <location>
        <begin position="525"/>
        <end position="549"/>
    </location>
</feature>
<feature type="transmembrane region" description="Helical" evidence="2">
    <location>
        <begin position="383"/>
        <end position="402"/>
    </location>
</feature>
<feature type="compositionally biased region" description="Basic and acidic residues" evidence="1">
    <location>
        <begin position="502"/>
        <end position="515"/>
    </location>
</feature>
<organism evidence="4 5">
    <name type="scientific">Pseudoneurospora amorphoporcata</name>
    <dbReference type="NCBI Taxonomy" id="241081"/>
    <lineage>
        <taxon>Eukaryota</taxon>
        <taxon>Fungi</taxon>
        <taxon>Dikarya</taxon>
        <taxon>Ascomycota</taxon>
        <taxon>Pezizomycotina</taxon>
        <taxon>Sordariomycetes</taxon>
        <taxon>Sordariomycetidae</taxon>
        <taxon>Sordariales</taxon>
        <taxon>Sordariaceae</taxon>
        <taxon>Pseudoneurospora</taxon>
    </lineage>
</organism>
<protein>
    <submittedName>
        <fullName evidence="4">Uncharacterized protein</fullName>
    </submittedName>
</protein>
<keyword evidence="3" id="KW-0732">Signal</keyword>
<accession>A0AAN6P1U0</accession>